<dbReference type="GeneID" id="105367040"/>
<sequence>MYRQIRVHRDDWDLQRMLWINEQNGIRAAPFLAFRTLLQLVEDEGEKYLLALPCITHGRYVDDIFGGADTSQELIETALQLQNLYRNQVDHVLCNYDTSKILGLRWNSQEDQFTFATTLSLNIDRFSKRSILSDIAKIFDPLSFVSLVVIKAKMLLQELWLHKIKWDDPIPQQLSIHWRAIKRDLSKLNKITIPRWLNTKSGSTVELHGFSDASQLAMAAVIYLTAHNACTNTKTILICSKTKVASLKRLSILQLELAAALLLSRLILYVKNTLNMKTTATYLWTDSRVTLTWIKSHASRWKDFVRNHVILIQETTSNYQWN</sequence>
<reference evidence="2" key="1">
    <citation type="submission" date="2025-08" db="UniProtKB">
        <authorList>
            <consortium name="RefSeq"/>
        </authorList>
    </citation>
    <scope>IDENTIFICATION</scope>
</reference>
<accession>A0AAJ6YTD9</accession>
<dbReference type="Proteomes" id="UP000695007">
    <property type="component" value="Unplaced"/>
</dbReference>
<dbReference type="GO" id="GO:0071897">
    <property type="term" value="P:DNA biosynthetic process"/>
    <property type="evidence" value="ECO:0007669"/>
    <property type="project" value="UniProtKB-ARBA"/>
</dbReference>
<dbReference type="SUPFAM" id="SSF56672">
    <property type="entry name" value="DNA/RNA polymerases"/>
    <property type="match status" value="1"/>
</dbReference>
<dbReference type="Pfam" id="PF05380">
    <property type="entry name" value="Peptidase_A17"/>
    <property type="match status" value="1"/>
</dbReference>
<dbReference type="RefSeq" id="XP_011503965.1">
    <property type="nucleotide sequence ID" value="XM_011505663.1"/>
</dbReference>
<protein>
    <submittedName>
        <fullName evidence="2">Uncharacterized protein LOC105367040</fullName>
    </submittedName>
</protein>
<proteinExistence type="predicted"/>
<organism evidence="1 2">
    <name type="scientific">Ceratosolen solmsi marchali</name>
    <dbReference type="NCBI Taxonomy" id="326594"/>
    <lineage>
        <taxon>Eukaryota</taxon>
        <taxon>Metazoa</taxon>
        <taxon>Ecdysozoa</taxon>
        <taxon>Arthropoda</taxon>
        <taxon>Hexapoda</taxon>
        <taxon>Insecta</taxon>
        <taxon>Pterygota</taxon>
        <taxon>Neoptera</taxon>
        <taxon>Endopterygota</taxon>
        <taxon>Hymenoptera</taxon>
        <taxon>Apocrita</taxon>
        <taxon>Proctotrupomorpha</taxon>
        <taxon>Chalcidoidea</taxon>
        <taxon>Agaonidae</taxon>
        <taxon>Agaoninae</taxon>
        <taxon>Ceratosolen</taxon>
    </lineage>
</organism>
<dbReference type="PANTHER" id="PTHR22955">
    <property type="entry name" value="RETROTRANSPOSON"/>
    <property type="match status" value="1"/>
</dbReference>
<evidence type="ECO:0000313" key="2">
    <source>
        <dbReference type="RefSeq" id="XP_011503965.1"/>
    </source>
</evidence>
<name>A0AAJ6YTD9_9HYME</name>
<dbReference type="AlphaFoldDB" id="A0AAJ6YTD9"/>
<gene>
    <name evidence="2" type="primary">LOC105367040</name>
</gene>
<dbReference type="KEGG" id="csol:105367040"/>
<dbReference type="InterPro" id="IPR008042">
    <property type="entry name" value="Retrotrans_Pao"/>
</dbReference>
<dbReference type="InterPro" id="IPR043502">
    <property type="entry name" value="DNA/RNA_pol_sf"/>
</dbReference>
<evidence type="ECO:0000313" key="1">
    <source>
        <dbReference type="Proteomes" id="UP000695007"/>
    </source>
</evidence>
<dbReference type="PANTHER" id="PTHR22955:SF77">
    <property type="entry name" value="ASPARTIC PUTATIVE DOMAIN-CONTAINING PROTEIN-RELATED"/>
    <property type="match status" value="1"/>
</dbReference>
<keyword evidence="1" id="KW-1185">Reference proteome</keyword>